<dbReference type="EC" id="2.3.3.-" evidence="3"/>
<dbReference type="EMBL" id="AUZY01009840">
    <property type="protein sequence ID" value="EQD40734.1"/>
    <property type="molecule type" value="Genomic_DNA"/>
</dbReference>
<comment type="caution">
    <text evidence="3">The sequence shown here is derived from an EMBL/GenBank/DDBJ whole genome shotgun (WGS) entry which is preliminary data.</text>
</comment>
<dbReference type="InterPro" id="IPR016142">
    <property type="entry name" value="Citrate_synth-like_lrg_a-sub"/>
</dbReference>
<evidence type="ECO:0000256" key="2">
    <source>
        <dbReference type="ARBA" id="ARBA00022679"/>
    </source>
</evidence>
<keyword evidence="2 3" id="KW-0808">Transferase</keyword>
<dbReference type="GO" id="GO:0005829">
    <property type="term" value="C:cytosol"/>
    <property type="evidence" value="ECO:0007669"/>
    <property type="project" value="TreeGrafter"/>
</dbReference>
<dbReference type="InterPro" id="IPR016143">
    <property type="entry name" value="Citrate_synth-like_sm_a-sub"/>
</dbReference>
<dbReference type="InterPro" id="IPR036969">
    <property type="entry name" value="Citrate_synthase_sf"/>
</dbReference>
<dbReference type="PIRSF" id="PIRSF001369">
    <property type="entry name" value="Citrate_synth"/>
    <property type="match status" value="1"/>
</dbReference>
<dbReference type="GO" id="GO:0006099">
    <property type="term" value="P:tricarboxylic acid cycle"/>
    <property type="evidence" value="ECO:0007669"/>
    <property type="project" value="InterPro"/>
</dbReference>
<sequence>MPEDRRVGGLEGVVVGDSSITDVRGGEGKLYYRGYSVPELSGSVGWEETVHLLLRGELPTPDEARRLRETLAARRRSLGDLDPLIRAIPPEATPMEALRSGFSLLGRGWDGFPPTEEMFELLVAFPPVFLPNLWRYRNHEAPLAEPEGLGQAAAYLWRLTGLAPDPKRLQALEAYFVLVADHGMNASTFVARSVLSTWSDAASAVSAAVGSLKGPLHGGAPSLVADFLDRVGTADRAGEEVEATFTRGERLMGFGHRAYRGEDPRARRLRELARAVAPPERMAVAEAVERAGLAALLRHHPERPWGLNVEFYAALVLEAAGIPRPLFPPTFALARTAGWVSHLKEQAQHNRLVRPEVHYVGPAPRPVPTPP</sequence>
<dbReference type="SUPFAM" id="SSF48256">
    <property type="entry name" value="Citrate synthase"/>
    <property type="match status" value="1"/>
</dbReference>
<organism evidence="3">
    <name type="scientific">mine drainage metagenome</name>
    <dbReference type="NCBI Taxonomy" id="410659"/>
    <lineage>
        <taxon>unclassified sequences</taxon>
        <taxon>metagenomes</taxon>
        <taxon>ecological metagenomes</taxon>
    </lineage>
</organism>
<accession>T1AIF6</accession>
<name>T1AIF6_9ZZZZ</name>
<gene>
    <name evidence="3" type="ORF">B1B_14815</name>
</gene>
<reference evidence="3" key="1">
    <citation type="submission" date="2013-08" db="EMBL/GenBank/DDBJ databases">
        <authorList>
            <person name="Mendez C."/>
            <person name="Richter M."/>
            <person name="Ferrer M."/>
            <person name="Sanchez J."/>
        </authorList>
    </citation>
    <scope>NUCLEOTIDE SEQUENCE</scope>
</reference>
<evidence type="ECO:0000256" key="1">
    <source>
        <dbReference type="ARBA" id="ARBA00010566"/>
    </source>
</evidence>
<dbReference type="Pfam" id="PF00285">
    <property type="entry name" value="Citrate_synt"/>
    <property type="match status" value="1"/>
</dbReference>
<reference evidence="3" key="2">
    <citation type="journal article" date="2014" name="ISME J.">
        <title>Microbial stratification in low pH oxic and suboxic macroscopic growths along an acid mine drainage.</title>
        <authorList>
            <person name="Mendez-Garcia C."/>
            <person name="Mesa V."/>
            <person name="Sprenger R.R."/>
            <person name="Richter M."/>
            <person name="Diez M.S."/>
            <person name="Solano J."/>
            <person name="Bargiela R."/>
            <person name="Golyshina O.V."/>
            <person name="Manteca A."/>
            <person name="Ramos J.L."/>
            <person name="Gallego J.R."/>
            <person name="Llorente I."/>
            <person name="Martins Dos Santos V.A."/>
            <person name="Jensen O.N."/>
            <person name="Pelaez A.I."/>
            <person name="Sanchez J."/>
            <person name="Ferrer M."/>
        </authorList>
    </citation>
    <scope>NUCLEOTIDE SEQUENCE</scope>
</reference>
<proteinExistence type="inferred from homology"/>
<dbReference type="Gene3D" id="1.10.230.10">
    <property type="entry name" value="Cytochrome P450-Terp, domain 2"/>
    <property type="match status" value="1"/>
</dbReference>
<dbReference type="PRINTS" id="PR00143">
    <property type="entry name" value="CITRTSNTHASE"/>
</dbReference>
<dbReference type="InterPro" id="IPR002020">
    <property type="entry name" value="Citrate_synthase"/>
</dbReference>
<dbReference type="PANTHER" id="PTHR11739:SF23">
    <property type="entry name" value="CITRATE SYNTHASE 2-RELATED"/>
    <property type="match status" value="1"/>
</dbReference>
<evidence type="ECO:0000313" key="3">
    <source>
        <dbReference type="EMBL" id="EQD40734.1"/>
    </source>
</evidence>
<dbReference type="GO" id="GO:0005975">
    <property type="term" value="P:carbohydrate metabolic process"/>
    <property type="evidence" value="ECO:0007669"/>
    <property type="project" value="TreeGrafter"/>
</dbReference>
<dbReference type="InterPro" id="IPR024176">
    <property type="entry name" value="Citrate_synthase_bac-typ"/>
</dbReference>
<dbReference type="Gene3D" id="1.10.580.10">
    <property type="entry name" value="Citrate Synthase, domain 1"/>
    <property type="match status" value="1"/>
</dbReference>
<dbReference type="GO" id="GO:0046912">
    <property type="term" value="F:acyltransferase activity, acyl groups converted into alkyl on transfer"/>
    <property type="evidence" value="ECO:0007669"/>
    <property type="project" value="InterPro"/>
</dbReference>
<protein>
    <submittedName>
        <fullName evidence="3">Citrate synthase-like protein</fullName>
        <ecNumber evidence="3">2.3.3.-</ecNumber>
    </submittedName>
</protein>
<dbReference type="AlphaFoldDB" id="T1AIF6"/>
<comment type="similarity">
    <text evidence="1">Belongs to the citrate synthase family.</text>
</comment>
<keyword evidence="3" id="KW-0012">Acyltransferase</keyword>
<dbReference type="PANTHER" id="PTHR11739">
    <property type="entry name" value="CITRATE SYNTHASE"/>
    <property type="match status" value="1"/>
</dbReference>